<dbReference type="InterPro" id="IPR017658">
    <property type="entry name" value="HhH-GPD_base_excis"/>
</dbReference>
<dbReference type="AlphaFoldDB" id="A0A849HGZ5"/>
<dbReference type="Pfam" id="PF00730">
    <property type="entry name" value="HhH-GPD"/>
    <property type="match status" value="1"/>
</dbReference>
<gene>
    <name evidence="3" type="ORF">HJG52_07470</name>
</gene>
<proteinExistence type="predicted"/>
<dbReference type="Proteomes" id="UP000588586">
    <property type="component" value="Unassembled WGS sequence"/>
</dbReference>
<feature type="compositionally biased region" description="Low complexity" evidence="1">
    <location>
        <begin position="190"/>
        <end position="210"/>
    </location>
</feature>
<dbReference type="SUPFAM" id="SSF48150">
    <property type="entry name" value="DNA-glycosylase"/>
    <property type="match status" value="1"/>
</dbReference>
<keyword evidence="4" id="KW-1185">Reference proteome</keyword>
<reference evidence="3 4" key="1">
    <citation type="submission" date="2020-04" db="EMBL/GenBank/DDBJ databases">
        <title>Knoellia sp. isolate from air conditioner.</title>
        <authorList>
            <person name="Chea S."/>
            <person name="Kim D.-U."/>
        </authorList>
    </citation>
    <scope>NUCLEOTIDE SEQUENCE [LARGE SCALE GENOMIC DNA]</scope>
    <source>
        <strain evidence="3 4">DB2414S</strain>
    </source>
</reference>
<feature type="compositionally biased region" description="Basic residues" evidence="1">
    <location>
        <begin position="211"/>
        <end position="228"/>
    </location>
</feature>
<dbReference type="GO" id="GO:0006284">
    <property type="term" value="P:base-excision repair"/>
    <property type="evidence" value="ECO:0007669"/>
    <property type="project" value="InterPro"/>
</dbReference>
<evidence type="ECO:0000256" key="1">
    <source>
        <dbReference type="SAM" id="MobiDB-lite"/>
    </source>
</evidence>
<name>A0A849HGZ5_9MICO</name>
<protein>
    <submittedName>
        <fullName evidence="3">Fe-S cluster assembly protein HesB</fullName>
    </submittedName>
</protein>
<dbReference type="Gene3D" id="1.10.340.30">
    <property type="entry name" value="Hypothetical protein, domain 2"/>
    <property type="match status" value="1"/>
</dbReference>
<feature type="region of interest" description="Disordered" evidence="1">
    <location>
        <begin position="187"/>
        <end position="228"/>
    </location>
</feature>
<evidence type="ECO:0000259" key="2">
    <source>
        <dbReference type="Pfam" id="PF00730"/>
    </source>
</evidence>
<dbReference type="InterPro" id="IPR003265">
    <property type="entry name" value="HhH-GPD_domain"/>
</dbReference>
<sequence length="228" mass="24639">MATQIRIAQDPDADAVLSEDPFALLVGMLLDQQYPMEHAFRGPWKIKSRFGNLDVDAIASAEPEAFADLAATPPAIHRYGRSMAGRVQQLAAVVRDEYGGRAERIWTEAKDTDELLDRLRKLPGYGDQKARIFAALVGKQLGVRPAGWQEAIGPYAEDGSYRSVADVVDAESLQKVREFKQAAKAEAKAKAGAKPATKKAATAKAATTKATAKKTATKKTTAKRTARA</sequence>
<dbReference type="EMBL" id="JABEPQ010000001">
    <property type="protein sequence ID" value="NNM45844.1"/>
    <property type="molecule type" value="Genomic_DNA"/>
</dbReference>
<feature type="domain" description="HhH-GPD" evidence="2">
    <location>
        <begin position="26"/>
        <end position="182"/>
    </location>
</feature>
<organism evidence="3 4">
    <name type="scientific">Knoellia koreensis</name>
    <dbReference type="NCBI Taxonomy" id="2730921"/>
    <lineage>
        <taxon>Bacteria</taxon>
        <taxon>Bacillati</taxon>
        <taxon>Actinomycetota</taxon>
        <taxon>Actinomycetes</taxon>
        <taxon>Micrococcales</taxon>
        <taxon>Intrasporangiaceae</taxon>
        <taxon>Knoellia</taxon>
    </lineage>
</organism>
<evidence type="ECO:0000313" key="3">
    <source>
        <dbReference type="EMBL" id="NNM45844.1"/>
    </source>
</evidence>
<dbReference type="InterPro" id="IPR011257">
    <property type="entry name" value="DNA_glycosylase"/>
</dbReference>
<comment type="caution">
    <text evidence="3">The sequence shown here is derived from an EMBL/GenBank/DDBJ whole genome shotgun (WGS) entry which is preliminary data.</text>
</comment>
<dbReference type="NCBIfam" id="TIGR03252">
    <property type="entry name" value="HhH-GPD-type base excision DNA repair protein"/>
    <property type="match status" value="1"/>
</dbReference>
<evidence type="ECO:0000313" key="4">
    <source>
        <dbReference type="Proteomes" id="UP000588586"/>
    </source>
</evidence>
<accession>A0A849HGZ5</accession>
<dbReference type="GO" id="GO:0003824">
    <property type="term" value="F:catalytic activity"/>
    <property type="evidence" value="ECO:0007669"/>
    <property type="project" value="InterPro"/>
</dbReference>